<dbReference type="PANTHER" id="PTHR43358:SF4">
    <property type="entry name" value="ALPHA_BETA HYDROLASE FOLD-1 DOMAIN-CONTAINING PROTEIN"/>
    <property type="match status" value="1"/>
</dbReference>
<dbReference type="InterPro" id="IPR052920">
    <property type="entry name" value="DNA-binding_regulatory"/>
</dbReference>
<reference evidence="3 4" key="1">
    <citation type="submission" date="2011-04" db="EMBL/GenBank/DDBJ databases">
        <authorList>
            <person name="Muzny D."/>
            <person name="Qin X."/>
            <person name="Deng J."/>
            <person name="Jiang H."/>
            <person name="Liu Y."/>
            <person name="Qu J."/>
            <person name="Song X.-Z."/>
            <person name="Zhang L."/>
            <person name="Thornton R."/>
            <person name="Coyle M."/>
            <person name="Francisco L."/>
            <person name="Jackson L."/>
            <person name="Javaid M."/>
            <person name="Korchina V."/>
            <person name="Kovar C."/>
            <person name="Mata R."/>
            <person name="Mathew T."/>
            <person name="Ngo R."/>
            <person name="Nguyen L."/>
            <person name="Nguyen N."/>
            <person name="Okwuonu G."/>
            <person name="Ongeri F."/>
            <person name="Pham C."/>
            <person name="Simmons D."/>
            <person name="Wilczek-Boney K."/>
            <person name="Hale W."/>
            <person name="Jakkamsetti A."/>
            <person name="Pham P."/>
            <person name="Ruth R."/>
            <person name="San Lucas F."/>
            <person name="Warren J."/>
            <person name="Zhang J."/>
            <person name="Zhao Z."/>
            <person name="Zhou C."/>
            <person name="Zhu D."/>
            <person name="Lee S."/>
            <person name="Bess C."/>
            <person name="Blankenburg K."/>
            <person name="Forbes L."/>
            <person name="Fu Q."/>
            <person name="Gubbala S."/>
            <person name="Hirani K."/>
            <person name="Jayaseelan J.C."/>
            <person name="Lara F."/>
            <person name="Munidasa M."/>
            <person name="Palculict T."/>
            <person name="Patil S."/>
            <person name="Pu L.-L."/>
            <person name="Saada N."/>
            <person name="Tang L."/>
            <person name="Weissenberger G."/>
            <person name="Zhu Y."/>
            <person name="Hemphill L."/>
            <person name="Shang Y."/>
            <person name="Youmans B."/>
            <person name="Ayvaz T."/>
            <person name="Ross M."/>
            <person name="Santibanez J."/>
            <person name="Aqrawi P."/>
            <person name="Gross S."/>
            <person name="Joshi V."/>
            <person name="Fowler G."/>
            <person name="Nazareth L."/>
            <person name="Reid J."/>
            <person name="Worley K."/>
            <person name="Petrosino J."/>
            <person name="Highlander S."/>
            <person name="Gibbs R."/>
        </authorList>
    </citation>
    <scope>NUCLEOTIDE SEQUENCE [LARGE SCALE GENOMIC DNA]</scope>
    <source>
        <strain evidence="3 4">2681</strain>
    </source>
</reference>
<evidence type="ECO:0000313" key="3">
    <source>
        <dbReference type="EMBL" id="EGQ24174.1"/>
    </source>
</evidence>
<dbReference type="HOGENOM" id="CLU_029375_6_3_9"/>
<accession>F9DUP9</accession>
<dbReference type="eggNOG" id="COG1073">
    <property type="taxonomic scope" value="Bacteria"/>
</dbReference>
<keyword evidence="3" id="KW-0378">Hydrolase</keyword>
<dbReference type="Gene3D" id="3.40.50.1820">
    <property type="entry name" value="alpha/beta hydrolase"/>
    <property type="match status" value="1"/>
</dbReference>
<dbReference type="SUPFAM" id="SSF53474">
    <property type="entry name" value="alpha/beta-Hydrolases"/>
    <property type="match status" value="1"/>
</dbReference>
<dbReference type="EMBL" id="AFPZ01000075">
    <property type="protein sequence ID" value="EGQ24174.1"/>
    <property type="molecule type" value="Genomic_DNA"/>
</dbReference>
<protein>
    <submittedName>
        <fullName evidence="3">Alpha/beta hydrolase</fullName>
    </submittedName>
</protein>
<dbReference type="GO" id="GO:0008236">
    <property type="term" value="F:serine-type peptidase activity"/>
    <property type="evidence" value="ECO:0007669"/>
    <property type="project" value="InterPro"/>
</dbReference>
<sequence length="326" mass="36892">MNMRKIGWKKMLIFVVAFFIVFQIAGSFFFYNLAIKRGPKDFLTGNADLKVSAETMEVFLNGDWRQWVEEQDYEEMKLTSRDGLELMGYYLPAKLPTNKLVILTHGYLGHAKQMGLYGQYYYEELGYNIFMPNARGHGKSGGDYYGFGWPDRLDIIDWTKYLVKQLGSDTEVVYHGLSMGAATVLMTSGEEELPGQVKAIIADSPYQSVYQLFAYQMDRMFHLPAFPLLDNMSVLTKARAGYSLKEADALNAVKKANVPILYIHGNADTFVPTDMTKELYEVTKSDAELFLVDGANHGEAFVMDEGAYKAKINDFLSIHLPSIVNN</sequence>
<keyword evidence="1" id="KW-0812">Transmembrane</keyword>
<evidence type="ECO:0000259" key="2">
    <source>
        <dbReference type="Pfam" id="PF00326"/>
    </source>
</evidence>
<evidence type="ECO:0000256" key="1">
    <source>
        <dbReference type="SAM" id="Phobius"/>
    </source>
</evidence>
<dbReference type="InterPro" id="IPR029058">
    <property type="entry name" value="AB_hydrolase_fold"/>
</dbReference>
<proteinExistence type="predicted"/>
<dbReference type="GO" id="GO:0006508">
    <property type="term" value="P:proteolysis"/>
    <property type="evidence" value="ECO:0007669"/>
    <property type="project" value="InterPro"/>
</dbReference>
<comment type="caution">
    <text evidence="3">The sequence shown here is derived from an EMBL/GenBank/DDBJ whole genome shotgun (WGS) entry which is preliminary data.</text>
</comment>
<dbReference type="PANTHER" id="PTHR43358">
    <property type="entry name" value="ALPHA/BETA-HYDROLASE"/>
    <property type="match status" value="1"/>
</dbReference>
<keyword evidence="1" id="KW-0472">Membrane</keyword>
<organism evidence="3 4">
    <name type="scientific">Sporosarcina newyorkensis 2681</name>
    <dbReference type="NCBI Taxonomy" id="1027292"/>
    <lineage>
        <taxon>Bacteria</taxon>
        <taxon>Bacillati</taxon>
        <taxon>Bacillota</taxon>
        <taxon>Bacilli</taxon>
        <taxon>Bacillales</taxon>
        <taxon>Caryophanaceae</taxon>
        <taxon>Sporosarcina</taxon>
    </lineage>
</organism>
<dbReference type="AlphaFoldDB" id="F9DUP9"/>
<gene>
    <name evidence="3" type="ORF">HMPREF9372_2530</name>
</gene>
<keyword evidence="1" id="KW-1133">Transmembrane helix</keyword>
<dbReference type="Pfam" id="PF00326">
    <property type="entry name" value="Peptidase_S9"/>
    <property type="match status" value="1"/>
</dbReference>
<dbReference type="InterPro" id="IPR001375">
    <property type="entry name" value="Peptidase_S9_cat"/>
</dbReference>
<name>F9DUP9_9BACL</name>
<feature type="transmembrane region" description="Helical" evidence="1">
    <location>
        <begin position="12"/>
        <end position="31"/>
    </location>
</feature>
<evidence type="ECO:0000313" key="4">
    <source>
        <dbReference type="Proteomes" id="UP000005316"/>
    </source>
</evidence>
<dbReference type="STRING" id="759851.SAMN04244570_0139"/>
<dbReference type="RefSeq" id="WP_009499216.1">
    <property type="nucleotide sequence ID" value="NZ_GL982999.1"/>
</dbReference>
<feature type="domain" description="Peptidase S9 prolyl oligopeptidase catalytic" evidence="2">
    <location>
        <begin position="119"/>
        <end position="316"/>
    </location>
</feature>
<dbReference type="Proteomes" id="UP000005316">
    <property type="component" value="Unassembled WGS sequence"/>
</dbReference>